<feature type="compositionally biased region" description="Polar residues" evidence="1">
    <location>
        <begin position="448"/>
        <end position="466"/>
    </location>
</feature>
<name>A0A367JK63_RHIST</name>
<accession>A0A367JK63</accession>
<comment type="caution">
    <text evidence="2">The sequence shown here is derived from an EMBL/GenBank/DDBJ whole genome shotgun (WGS) entry which is preliminary data.</text>
</comment>
<feature type="non-terminal residue" evidence="2">
    <location>
        <position position="1"/>
    </location>
</feature>
<proteinExistence type="predicted"/>
<evidence type="ECO:0000256" key="1">
    <source>
        <dbReference type="SAM" id="MobiDB-lite"/>
    </source>
</evidence>
<dbReference type="AlphaFoldDB" id="A0A367JK63"/>
<feature type="compositionally biased region" description="Basic and acidic residues" evidence="1">
    <location>
        <begin position="292"/>
        <end position="302"/>
    </location>
</feature>
<feature type="compositionally biased region" description="Polar residues" evidence="1">
    <location>
        <begin position="303"/>
        <end position="328"/>
    </location>
</feature>
<protein>
    <submittedName>
        <fullName evidence="2">Uncharacterized protein</fullName>
    </submittedName>
</protein>
<feature type="region of interest" description="Disordered" evidence="1">
    <location>
        <begin position="446"/>
        <end position="521"/>
    </location>
</feature>
<keyword evidence="3" id="KW-1185">Reference proteome</keyword>
<dbReference type="EMBL" id="PJQM01003190">
    <property type="protein sequence ID" value="RCH90259.1"/>
    <property type="molecule type" value="Genomic_DNA"/>
</dbReference>
<evidence type="ECO:0000313" key="2">
    <source>
        <dbReference type="EMBL" id="RCH90259.1"/>
    </source>
</evidence>
<organism evidence="2 3">
    <name type="scientific">Rhizopus stolonifer</name>
    <name type="common">Rhizopus nigricans</name>
    <dbReference type="NCBI Taxonomy" id="4846"/>
    <lineage>
        <taxon>Eukaryota</taxon>
        <taxon>Fungi</taxon>
        <taxon>Fungi incertae sedis</taxon>
        <taxon>Mucoromycota</taxon>
        <taxon>Mucoromycotina</taxon>
        <taxon>Mucoromycetes</taxon>
        <taxon>Mucorales</taxon>
        <taxon>Mucorineae</taxon>
        <taxon>Rhizopodaceae</taxon>
        <taxon>Rhizopus</taxon>
    </lineage>
</organism>
<dbReference type="STRING" id="4846.A0A367JK63"/>
<dbReference type="Proteomes" id="UP000253551">
    <property type="component" value="Unassembled WGS sequence"/>
</dbReference>
<gene>
    <name evidence="2" type="ORF">CU098_000337</name>
</gene>
<dbReference type="OrthoDB" id="2266370at2759"/>
<sequence length="603" mass="68803">NFTGALDMFSKRDKKDISAMAIIRKYSNRNTDVFRKIARRCVCYPLVPLFSKSWGVGIEIAASQDNQIPYIIFVLDRLFSCLLGFMVSCIYFTDPAINAIFREGIEYLKHQYVYNYYCVRYCSTATQQLLATVKIASLSYDLNTTPEFVKEAHHRFFSQDSQENSKVPETPLMKLQIVHGEPILDAPLHEKRYSIISATTKDGNQFLPNQPVEDNRSLTKIRFTSVPMRSMNDAFILSHSKTVKHEDVFQHHGHTKQVESIETLEPFKYPFLAKLMHWLLVHVFRVKPLEKATSKDKSESVKRNTQPNVFSDTINKPSHFQGSPLTSFDKQEKSVSPPSLFLADFDLTPQQRSLSKSPASLRRTTSVTADQPLVTHPLRRTSSVNMVSLHLQHTRLSSDPSLESPGLPHKKIIHPGRSLSFSWSKISKQTSTTSSLFHTDHEDLVSKDSGSIQHDQSTLQDTMQEQYKSRESALNPPTEAFPVQLSPRPRSQHKPLSLKPLRGSAKRDKSSQPKKTISDSLNDSCEHLETEDSVTFPQPVYHPLCLNTTQASQQDPLQDHMAINLISHRQDDPDRDIDMSEEIWDLQDQIMKQIGFARDINHI</sequence>
<reference evidence="2 3" key="1">
    <citation type="journal article" date="2018" name="G3 (Bethesda)">
        <title>Phylogenetic and Phylogenomic Definition of Rhizopus Species.</title>
        <authorList>
            <person name="Gryganskyi A.P."/>
            <person name="Golan J."/>
            <person name="Dolatabadi S."/>
            <person name="Mondo S."/>
            <person name="Robb S."/>
            <person name="Idnurm A."/>
            <person name="Muszewska A."/>
            <person name="Steczkiewicz K."/>
            <person name="Masonjones S."/>
            <person name="Liao H.L."/>
            <person name="Gajdeczka M.T."/>
            <person name="Anike F."/>
            <person name="Vuek A."/>
            <person name="Anishchenko I.M."/>
            <person name="Voigt K."/>
            <person name="de Hoog G.S."/>
            <person name="Smith M.E."/>
            <person name="Heitman J."/>
            <person name="Vilgalys R."/>
            <person name="Stajich J.E."/>
        </authorList>
    </citation>
    <scope>NUCLEOTIDE SEQUENCE [LARGE SCALE GENOMIC DNA]</scope>
    <source>
        <strain evidence="2 3">LSU 92-RS-03</strain>
    </source>
</reference>
<evidence type="ECO:0000313" key="3">
    <source>
        <dbReference type="Proteomes" id="UP000253551"/>
    </source>
</evidence>
<feature type="region of interest" description="Disordered" evidence="1">
    <location>
        <begin position="292"/>
        <end position="332"/>
    </location>
</feature>